<organism evidence="3 4">
    <name type="scientific">Bacillus gobiensis</name>
    <dbReference type="NCBI Taxonomy" id="1441095"/>
    <lineage>
        <taxon>Bacteria</taxon>
        <taxon>Bacillati</taxon>
        <taxon>Bacillota</taxon>
        <taxon>Bacilli</taxon>
        <taxon>Bacillales</taxon>
        <taxon>Bacillaceae</taxon>
        <taxon>Bacillus</taxon>
    </lineage>
</organism>
<dbReference type="InterPro" id="IPR019949">
    <property type="entry name" value="CmoO-like"/>
</dbReference>
<feature type="domain" description="Luciferase-like" evidence="2">
    <location>
        <begin position="1"/>
        <end position="301"/>
    </location>
</feature>
<dbReference type="EMBL" id="CP012600">
    <property type="protein sequence ID" value="ALC82807.1"/>
    <property type="molecule type" value="Genomic_DNA"/>
</dbReference>
<evidence type="ECO:0000256" key="1">
    <source>
        <dbReference type="ARBA" id="ARBA00007789"/>
    </source>
</evidence>
<dbReference type="Proteomes" id="UP000067625">
    <property type="component" value="Chromosome"/>
</dbReference>
<dbReference type="RefSeq" id="WP_053604619.1">
    <property type="nucleotide sequence ID" value="NZ_CP012600.1"/>
</dbReference>
<dbReference type="InterPro" id="IPR050766">
    <property type="entry name" value="Bact_Lucif_Oxidored"/>
</dbReference>
<dbReference type="PANTHER" id="PTHR30137">
    <property type="entry name" value="LUCIFERASE-LIKE MONOOXYGENASE"/>
    <property type="match status" value="1"/>
</dbReference>
<dbReference type="InterPro" id="IPR011251">
    <property type="entry name" value="Luciferase-like_dom"/>
</dbReference>
<sequence>MKLSILDQSPISEGSSAEAALKQTIELAKYAEALGYERFWVSEHHFSKSLAGSSPEVLVGAIAAQTKTIRVGSGGVMLQHYSPYKVAENFRVLEGLFPGRIDLGIGRAPGGMPISSMALQESKRRRVDIDPEQLDDLVAYLYDLADENHRYPNLTAAPHIQSAPELWMLGSSGKSAQTAARLGASYTFALFINGEGGEEAVRSYKKKFTSTVAGQKAKAAVAVFVLCAETEKEAENLAVCLDFALLANEQGMLRNGFPSLKTAISYSYSQFEKARVEENRKRMVVGDPQSVKKQLHAIANAYETDELMIVTITHNFQDKLNSYRLLADVILN</sequence>
<dbReference type="SUPFAM" id="SSF51679">
    <property type="entry name" value="Bacterial luciferase-like"/>
    <property type="match status" value="1"/>
</dbReference>
<dbReference type="Pfam" id="PF00296">
    <property type="entry name" value="Bac_luciferase"/>
    <property type="match status" value="1"/>
</dbReference>
<dbReference type="AlphaFoldDB" id="A0A0M5JEJ4"/>
<dbReference type="FunFam" id="3.20.20.30:FF:000002">
    <property type="entry name" value="LLM class flavin-dependent oxidoreductase"/>
    <property type="match status" value="1"/>
</dbReference>
<comment type="similarity">
    <text evidence="1">To bacterial alkanal monooxygenase alpha and beta chains.</text>
</comment>
<reference evidence="3 4" key="2">
    <citation type="journal article" date="2016" name="Int. J. Syst. Evol. Microbiol.">
        <title>Bacillus gobiensis sp. nov., isolated from a soil sample.</title>
        <authorList>
            <person name="Liu B."/>
            <person name="Liu G.H."/>
            <person name="Cetin S."/>
            <person name="Schumann P."/>
            <person name="Pan Z.Z."/>
            <person name="Chen Q.Q."/>
        </authorList>
    </citation>
    <scope>NUCLEOTIDE SEQUENCE [LARGE SCALE GENOMIC DNA]</scope>
    <source>
        <strain evidence="3 4">FJAT-4402</strain>
    </source>
</reference>
<evidence type="ECO:0000313" key="3">
    <source>
        <dbReference type="EMBL" id="ALC82807.1"/>
    </source>
</evidence>
<proteinExistence type="predicted"/>
<evidence type="ECO:0000313" key="4">
    <source>
        <dbReference type="Proteomes" id="UP000067625"/>
    </source>
</evidence>
<dbReference type="Gene3D" id="3.20.20.30">
    <property type="entry name" value="Luciferase-like domain"/>
    <property type="match status" value="1"/>
</dbReference>
<reference evidence="4" key="1">
    <citation type="submission" date="2015-08" db="EMBL/GenBank/DDBJ databases">
        <title>Genome sequencing project for genomic taxonomy and phylogenomics of Bacillus-like bacteria.</title>
        <authorList>
            <person name="Liu B."/>
            <person name="Wang J."/>
            <person name="Zhu Y."/>
            <person name="Liu G."/>
            <person name="Chen Q."/>
            <person name="Chen Z."/>
            <person name="Lan J."/>
            <person name="Che J."/>
            <person name="Ge C."/>
            <person name="Shi H."/>
            <person name="Pan Z."/>
            <person name="Liu X."/>
        </authorList>
    </citation>
    <scope>NUCLEOTIDE SEQUENCE [LARGE SCALE GENOMIC DNA]</scope>
    <source>
        <strain evidence="4">FJAT-4402</strain>
    </source>
</reference>
<name>A0A0M5JEJ4_9BACI</name>
<dbReference type="GO" id="GO:0016705">
    <property type="term" value="F:oxidoreductase activity, acting on paired donors, with incorporation or reduction of molecular oxygen"/>
    <property type="evidence" value="ECO:0007669"/>
    <property type="project" value="InterPro"/>
</dbReference>
<dbReference type="PANTHER" id="PTHR30137:SF19">
    <property type="entry name" value="LUCIFERASE-LIKE MONOOXYGENASE"/>
    <property type="match status" value="1"/>
</dbReference>
<protein>
    <recommendedName>
        <fullName evidence="2">Luciferase-like domain-containing protein</fullName>
    </recommendedName>
</protein>
<dbReference type="PATRIC" id="fig|1441095.3.peg.3384"/>
<dbReference type="NCBIfam" id="TIGR03558">
    <property type="entry name" value="oxido_grp_1"/>
    <property type="match status" value="1"/>
</dbReference>
<gene>
    <name evidence="3" type="ORF">AM592_15350</name>
</gene>
<accession>A0A0M5JEJ4</accession>
<evidence type="ECO:0000259" key="2">
    <source>
        <dbReference type="Pfam" id="PF00296"/>
    </source>
</evidence>
<dbReference type="GO" id="GO:0005829">
    <property type="term" value="C:cytosol"/>
    <property type="evidence" value="ECO:0007669"/>
    <property type="project" value="TreeGrafter"/>
</dbReference>
<keyword evidence="4" id="KW-1185">Reference proteome</keyword>
<dbReference type="STRING" id="1441095.AM592_15350"/>
<dbReference type="InterPro" id="IPR036661">
    <property type="entry name" value="Luciferase-like_sf"/>
</dbReference>
<dbReference type="OrthoDB" id="9780518at2"/>